<dbReference type="InterPro" id="IPR024185">
    <property type="entry name" value="FTHF_cligase-like_sf"/>
</dbReference>
<evidence type="ECO:0000313" key="8">
    <source>
        <dbReference type="Proteomes" id="UP000006465"/>
    </source>
</evidence>
<comment type="catalytic activity">
    <reaction evidence="5">
        <text>(6S)-5-formyl-5,6,7,8-tetrahydrofolate + ATP = (6R)-5,10-methenyltetrahydrofolate + ADP + phosphate</text>
        <dbReference type="Rhea" id="RHEA:10488"/>
        <dbReference type="ChEBI" id="CHEBI:30616"/>
        <dbReference type="ChEBI" id="CHEBI:43474"/>
        <dbReference type="ChEBI" id="CHEBI:57455"/>
        <dbReference type="ChEBI" id="CHEBI:57457"/>
        <dbReference type="ChEBI" id="CHEBI:456216"/>
        <dbReference type="EC" id="6.3.3.2"/>
    </reaction>
</comment>
<protein>
    <recommendedName>
        <fullName evidence="5">5-formyltetrahydrofolate cyclo-ligase</fullName>
        <ecNumber evidence="5">6.3.3.2</ecNumber>
    </recommendedName>
</protein>
<dbReference type="Proteomes" id="UP000006465">
    <property type="component" value="Chromosome"/>
</dbReference>
<dbReference type="InterPro" id="IPR002698">
    <property type="entry name" value="FTHF_cligase"/>
</dbReference>
<comment type="similarity">
    <text evidence="1 5">Belongs to the 5-formyltetrahydrofolate cyclo-ligase family.</text>
</comment>
<dbReference type="Pfam" id="PF01812">
    <property type="entry name" value="5-FTHF_cyc-lig"/>
    <property type="match status" value="1"/>
</dbReference>
<dbReference type="GO" id="GO:0030272">
    <property type="term" value="F:5-formyltetrahydrofolate cyclo-ligase activity"/>
    <property type="evidence" value="ECO:0007669"/>
    <property type="project" value="UniProtKB-EC"/>
</dbReference>
<dbReference type="GO" id="GO:0046872">
    <property type="term" value="F:metal ion binding"/>
    <property type="evidence" value="ECO:0007669"/>
    <property type="project" value="UniProtKB-KW"/>
</dbReference>
<accession>A0AAU8PK41</accession>
<evidence type="ECO:0000256" key="4">
    <source>
        <dbReference type="PIRSR" id="PIRSR006806-1"/>
    </source>
</evidence>
<evidence type="ECO:0000256" key="2">
    <source>
        <dbReference type="ARBA" id="ARBA00022741"/>
    </source>
</evidence>
<dbReference type="InterPro" id="IPR037171">
    <property type="entry name" value="NagB/RpiA_transferase-like"/>
</dbReference>
<keyword evidence="5" id="KW-0479">Metal-binding</keyword>
<dbReference type="Gene3D" id="3.40.50.10420">
    <property type="entry name" value="NagB/RpiA/CoA transferase-like"/>
    <property type="match status" value="1"/>
</dbReference>
<evidence type="ECO:0000256" key="6">
    <source>
        <dbReference type="SAM" id="MobiDB-lite"/>
    </source>
</evidence>
<dbReference type="GO" id="GO:0009396">
    <property type="term" value="P:folic acid-containing compound biosynthetic process"/>
    <property type="evidence" value="ECO:0007669"/>
    <property type="project" value="TreeGrafter"/>
</dbReference>
<dbReference type="KEGG" id="coe:CP258_03490"/>
<keyword evidence="5" id="KW-0460">Magnesium</keyword>
<proteinExistence type="inferred from homology"/>
<feature type="binding site" evidence="4">
    <location>
        <begin position="18"/>
        <end position="22"/>
    </location>
    <ligand>
        <name>ATP</name>
        <dbReference type="ChEBI" id="CHEBI:30616"/>
    </ligand>
</feature>
<evidence type="ECO:0000313" key="7">
    <source>
        <dbReference type="EMBL" id="AFK16310.1"/>
    </source>
</evidence>
<sequence>MPAGQFDADKAQDLASQKQQKRRELSLARQQLHPSQRESFNNAIKEHLAVLVKNLGATKLAAYCADQQEPGGEELVTALFNLGITLWLPVSRPHGILEWGQYTHPDSLRPGALGILEPQGPYKHSHDILPTLDLIVVPALGATPEGIRIGKGAGYYDRALEDSRTPTVALLFDSEIDPAIPHESHDARTDFIITPSGTSTRQ</sequence>
<comment type="cofactor">
    <cofactor evidence="5">
        <name>Mg(2+)</name>
        <dbReference type="ChEBI" id="CHEBI:18420"/>
    </cofactor>
</comment>
<dbReference type="EC" id="6.3.3.2" evidence="5"/>
<dbReference type="PANTHER" id="PTHR23407:SF1">
    <property type="entry name" value="5-FORMYLTETRAHYDROFOLATE CYCLO-LIGASE"/>
    <property type="match status" value="1"/>
</dbReference>
<dbReference type="GO" id="GO:0005524">
    <property type="term" value="F:ATP binding"/>
    <property type="evidence" value="ECO:0007669"/>
    <property type="project" value="UniProtKB-KW"/>
</dbReference>
<name>A0AAU8PK41_CORPS</name>
<feature type="binding site" evidence="4">
    <location>
        <position position="69"/>
    </location>
    <ligand>
        <name>substrate</name>
    </ligand>
</feature>
<dbReference type="SUPFAM" id="SSF100950">
    <property type="entry name" value="NagB/RpiA/CoA transferase-like"/>
    <property type="match status" value="1"/>
</dbReference>
<gene>
    <name evidence="7" type="ORF">CP258_03490</name>
</gene>
<reference evidence="7 8" key="1">
    <citation type="journal article" date="2013" name="J. Biotechnol.">
        <title>Genome sequence of Corynebacterium pseudotuberculosis biovar equi strain 258 and prediction of antigenic targets to improve biotechnological vaccine production.</title>
        <authorList>
            <person name="Soares S.C."/>
            <person name="Trost E."/>
            <person name="Ramos R.T."/>
            <person name="Carneiro A.R."/>
            <person name="Santos A.R."/>
            <person name="Pinto A.C."/>
            <person name="Barbosa E."/>
            <person name="Aburjaile F."/>
            <person name="Ali A."/>
            <person name="Diniz C.A."/>
            <person name="Hassan S.S."/>
            <person name="Fiaux K."/>
            <person name="Guimaraes L.C."/>
            <person name="Bakhtiar S.M."/>
            <person name="Pereira U."/>
            <person name="Almeida S.S."/>
            <person name="Abreu V.A."/>
            <person name="Rocha F.S."/>
            <person name="Dorella F.A."/>
            <person name="Miyoshi A."/>
            <person name="Silva A."/>
            <person name="Azevedo V."/>
            <person name="Tauch A."/>
        </authorList>
    </citation>
    <scope>NUCLEOTIDE SEQUENCE [LARGE SCALE GENOMIC DNA]</scope>
    <source>
        <strain evidence="7 8">258</strain>
    </source>
</reference>
<dbReference type="EMBL" id="CP003540">
    <property type="protein sequence ID" value="AFK16310.1"/>
    <property type="molecule type" value="Genomic_DNA"/>
</dbReference>
<keyword evidence="3 4" id="KW-0067">ATP-binding</keyword>
<keyword evidence="7" id="KW-0436">Ligase</keyword>
<feature type="binding site" evidence="4">
    <location>
        <begin position="148"/>
        <end position="156"/>
    </location>
    <ligand>
        <name>ATP</name>
        <dbReference type="ChEBI" id="CHEBI:30616"/>
    </ligand>
</feature>
<dbReference type="RefSeq" id="WP_014366729.1">
    <property type="nucleotide sequence ID" value="NC_017945.3"/>
</dbReference>
<evidence type="ECO:0000256" key="3">
    <source>
        <dbReference type="ARBA" id="ARBA00022840"/>
    </source>
</evidence>
<dbReference type="PIRSF" id="PIRSF006806">
    <property type="entry name" value="FTHF_cligase"/>
    <property type="match status" value="1"/>
</dbReference>
<dbReference type="GO" id="GO:0035999">
    <property type="term" value="P:tetrahydrofolate interconversion"/>
    <property type="evidence" value="ECO:0007669"/>
    <property type="project" value="TreeGrafter"/>
</dbReference>
<feature type="region of interest" description="Disordered" evidence="6">
    <location>
        <begin position="1"/>
        <end position="20"/>
    </location>
</feature>
<evidence type="ECO:0000256" key="5">
    <source>
        <dbReference type="RuleBase" id="RU361279"/>
    </source>
</evidence>
<keyword evidence="2 4" id="KW-0547">Nucleotide-binding</keyword>
<dbReference type="AlphaFoldDB" id="A0AAU8PK41"/>
<evidence type="ECO:0000256" key="1">
    <source>
        <dbReference type="ARBA" id="ARBA00010638"/>
    </source>
</evidence>
<organism evidence="7 8">
    <name type="scientific">Corynebacterium pseudotuberculosis 258</name>
    <dbReference type="NCBI Taxonomy" id="1168865"/>
    <lineage>
        <taxon>Bacteria</taxon>
        <taxon>Bacillati</taxon>
        <taxon>Actinomycetota</taxon>
        <taxon>Actinomycetes</taxon>
        <taxon>Mycobacteriales</taxon>
        <taxon>Corynebacteriaceae</taxon>
        <taxon>Corynebacterium</taxon>
    </lineage>
</organism>
<dbReference type="NCBIfam" id="TIGR02727">
    <property type="entry name" value="MTHFS_bact"/>
    <property type="match status" value="1"/>
</dbReference>
<dbReference type="PANTHER" id="PTHR23407">
    <property type="entry name" value="ATPASE INHIBITOR/5-FORMYLTETRAHYDROFOLATE CYCLO-LIGASE"/>
    <property type="match status" value="1"/>
</dbReference>